<dbReference type="InterPro" id="IPR036522">
    <property type="entry name" value="MoaC_sf"/>
</dbReference>
<evidence type="ECO:0000256" key="6">
    <source>
        <dbReference type="ARBA" id="ARBA00055087"/>
    </source>
</evidence>
<comment type="pathway">
    <text evidence="2">Cofactor biosynthesis; molybdopterin biosynthesis.</text>
</comment>
<dbReference type="EC" id="4.6.1.17" evidence="3"/>
<evidence type="ECO:0000256" key="1">
    <source>
        <dbReference type="ARBA" id="ARBA00001637"/>
    </source>
</evidence>
<evidence type="ECO:0000256" key="2">
    <source>
        <dbReference type="ARBA" id="ARBA00005046"/>
    </source>
</evidence>
<dbReference type="InterPro" id="IPR023045">
    <property type="entry name" value="MoaC"/>
</dbReference>
<proteinExistence type="predicted"/>
<dbReference type="RefSeq" id="WP_130306119.1">
    <property type="nucleotide sequence ID" value="NZ_SHKN01000001.1"/>
</dbReference>
<dbReference type="InterPro" id="IPR050105">
    <property type="entry name" value="MoCo_biosynth_MoaA/MoaC"/>
</dbReference>
<sequence>MTTNKFSHIDKDGKANMVDVGHKSQQIREAKASGKIILSAKTVELIRDNNLKKGDVLTIAEIAGIQAAKQTSQLIPLCHTLLITKAEVKCKLIDNGVQVNTRVKCIGQTGVEMEALTAASVALLTIYDMCKAVDKNMVMENIKLDEKTKLDI</sequence>
<organism evidence="8 9">
    <name type="scientific">Ancylomarina subtilis</name>
    <dbReference type="NCBI Taxonomy" id="1639035"/>
    <lineage>
        <taxon>Bacteria</taxon>
        <taxon>Pseudomonadati</taxon>
        <taxon>Bacteroidota</taxon>
        <taxon>Bacteroidia</taxon>
        <taxon>Marinilabiliales</taxon>
        <taxon>Marinifilaceae</taxon>
        <taxon>Ancylomarina</taxon>
    </lineage>
</organism>
<evidence type="ECO:0000259" key="7">
    <source>
        <dbReference type="Pfam" id="PF01967"/>
    </source>
</evidence>
<dbReference type="Gene3D" id="3.30.70.640">
    <property type="entry name" value="Molybdopterin cofactor biosynthesis C (MoaC) domain"/>
    <property type="match status" value="1"/>
</dbReference>
<dbReference type="PANTHER" id="PTHR22960:SF0">
    <property type="entry name" value="MOLYBDENUM COFACTOR BIOSYNTHESIS PROTEIN 1"/>
    <property type="match status" value="1"/>
</dbReference>
<evidence type="ECO:0000256" key="3">
    <source>
        <dbReference type="ARBA" id="ARBA00012575"/>
    </source>
</evidence>
<dbReference type="NCBIfam" id="NF006870">
    <property type="entry name" value="PRK09364.1"/>
    <property type="match status" value="1"/>
</dbReference>
<keyword evidence="5" id="KW-0456">Lyase</keyword>
<dbReference type="SUPFAM" id="SSF55040">
    <property type="entry name" value="Molybdenum cofactor biosynthesis protein C, MoaC"/>
    <property type="match status" value="1"/>
</dbReference>
<dbReference type="GO" id="GO:0061798">
    <property type="term" value="F:GTP 3',8'-cyclase activity"/>
    <property type="evidence" value="ECO:0007669"/>
    <property type="project" value="TreeGrafter"/>
</dbReference>
<keyword evidence="4" id="KW-0501">Molybdenum cofactor biosynthesis</keyword>
<feature type="domain" description="Molybdopterin cofactor biosynthesis C (MoaC)" evidence="7">
    <location>
        <begin position="17"/>
        <end position="149"/>
    </location>
</feature>
<name>A0A4Q7VJ57_9BACT</name>
<evidence type="ECO:0000256" key="4">
    <source>
        <dbReference type="ARBA" id="ARBA00023150"/>
    </source>
</evidence>
<comment type="function">
    <text evidence="6">Catalyzes the conversion of (8S)-3',8-cyclo-7,8-dihydroguanosine 5'-triphosphate to cyclic pyranopterin monophosphate (cPMP).</text>
</comment>
<dbReference type="EMBL" id="SHKN01000001">
    <property type="protein sequence ID" value="RZT96216.1"/>
    <property type="molecule type" value="Genomic_DNA"/>
</dbReference>
<comment type="catalytic activity">
    <reaction evidence="1">
        <text>(8S)-3',8-cyclo-7,8-dihydroguanosine 5'-triphosphate = cyclic pyranopterin phosphate + diphosphate</text>
        <dbReference type="Rhea" id="RHEA:49580"/>
        <dbReference type="ChEBI" id="CHEBI:33019"/>
        <dbReference type="ChEBI" id="CHEBI:59648"/>
        <dbReference type="ChEBI" id="CHEBI:131766"/>
        <dbReference type="EC" id="4.6.1.17"/>
    </reaction>
</comment>
<evidence type="ECO:0000313" key="8">
    <source>
        <dbReference type="EMBL" id="RZT96216.1"/>
    </source>
</evidence>
<keyword evidence="9" id="KW-1185">Reference proteome</keyword>
<dbReference type="InterPro" id="IPR047594">
    <property type="entry name" value="MoaC_bact/euk"/>
</dbReference>
<dbReference type="CDD" id="cd01420">
    <property type="entry name" value="MoaC_PE"/>
    <property type="match status" value="1"/>
</dbReference>
<gene>
    <name evidence="8" type="ORF">EV201_0850</name>
</gene>
<accession>A0A4Q7VJ57</accession>
<dbReference type="NCBIfam" id="TIGR00581">
    <property type="entry name" value="moaC"/>
    <property type="match status" value="1"/>
</dbReference>
<evidence type="ECO:0000256" key="5">
    <source>
        <dbReference type="ARBA" id="ARBA00023239"/>
    </source>
</evidence>
<dbReference type="Pfam" id="PF01967">
    <property type="entry name" value="MoaC"/>
    <property type="match status" value="1"/>
</dbReference>
<dbReference type="GO" id="GO:0061799">
    <property type="term" value="F:cyclic pyranopterin monophosphate synthase activity"/>
    <property type="evidence" value="ECO:0007669"/>
    <property type="project" value="UniProtKB-EC"/>
</dbReference>
<reference evidence="8 9" key="1">
    <citation type="submission" date="2019-02" db="EMBL/GenBank/DDBJ databases">
        <title>Genomic Encyclopedia of Type Strains, Phase IV (KMG-IV): sequencing the most valuable type-strain genomes for metagenomic binning, comparative biology and taxonomic classification.</title>
        <authorList>
            <person name="Goeker M."/>
        </authorList>
    </citation>
    <scope>NUCLEOTIDE SEQUENCE [LARGE SCALE GENOMIC DNA]</scope>
    <source>
        <strain evidence="8 9">DSM 28825</strain>
    </source>
</reference>
<dbReference type="InterPro" id="IPR002820">
    <property type="entry name" value="Mopterin_CF_biosynth-C_dom"/>
</dbReference>
<dbReference type="AlphaFoldDB" id="A0A4Q7VJ57"/>
<protein>
    <recommendedName>
        <fullName evidence="3">cyclic pyranopterin monophosphate synthase</fullName>
        <ecNumber evidence="3">4.6.1.17</ecNumber>
    </recommendedName>
</protein>
<dbReference type="OrthoDB" id="9794429at2"/>
<comment type="caution">
    <text evidence="8">The sequence shown here is derived from an EMBL/GenBank/DDBJ whole genome shotgun (WGS) entry which is preliminary data.</text>
</comment>
<dbReference type="Proteomes" id="UP000293562">
    <property type="component" value="Unassembled WGS sequence"/>
</dbReference>
<evidence type="ECO:0000313" key="9">
    <source>
        <dbReference type="Proteomes" id="UP000293562"/>
    </source>
</evidence>
<dbReference type="UniPathway" id="UPA00344"/>
<dbReference type="GO" id="GO:0006777">
    <property type="term" value="P:Mo-molybdopterin cofactor biosynthetic process"/>
    <property type="evidence" value="ECO:0007669"/>
    <property type="project" value="UniProtKB-KW"/>
</dbReference>
<dbReference type="PANTHER" id="PTHR22960">
    <property type="entry name" value="MOLYBDOPTERIN COFACTOR SYNTHESIS PROTEIN A"/>
    <property type="match status" value="1"/>
</dbReference>